<comment type="caution">
    <text evidence="1">The sequence shown here is derived from an EMBL/GenBank/DDBJ whole genome shotgun (WGS) entry which is preliminary data.</text>
</comment>
<name>A0A2S9Y677_9BACT</name>
<organism evidence="1 2">
    <name type="scientific">Enhygromyxa salina</name>
    <dbReference type="NCBI Taxonomy" id="215803"/>
    <lineage>
        <taxon>Bacteria</taxon>
        <taxon>Pseudomonadati</taxon>
        <taxon>Myxococcota</taxon>
        <taxon>Polyangia</taxon>
        <taxon>Nannocystales</taxon>
        <taxon>Nannocystaceae</taxon>
        <taxon>Enhygromyxa</taxon>
    </lineage>
</organism>
<evidence type="ECO:0000313" key="2">
    <source>
        <dbReference type="Proteomes" id="UP000238823"/>
    </source>
</evidence>
<accession>A0A2S9Y677</accession>
<dbReference type="RefSeq" id="WP_280524049.1">
    <property type="nucleotide sequence ID" value="NZ_PVNL01000118.1"/>
</dbReference>
<dbReference type="Proteomes" id="UP000238823">
    <property type="component" value="Unassembled WGS sequence"/>
</dbReference>
<proteinExistence type="predicted"/>
<gene>
    <name evidence="1" type="ORF">ENSA7_60870</name>
</gene>
<evidence type="ECO:0000313" key="1">
    <source>
        <dbReference type="EMBL" id="PRQ00592.1"/>
    </source>
</evidence>
<dbReference type="AlphaFoldDB" id="A0A2S9Y677"/>
<protein>
    <submittedName>
        <fullName evidence="1">Uncharacterized protein</fullName>
    </submittedName>
</protein>
<sequence>MAPAKQLIEGQGVVRLLYVTLHNSGGSPNTSFIPMGWPKP</sequence>
<reference evidence="1 2" key="1">
    <citation type="submission" date="2018-03" db="EMBL/GenBank/DDBJ databases">
        <title>Draft Genome Sequences of the Obligatory Marine Myxobacteria Enhygromyxa salina SWB007.</title>
        <authorList>
            <person name="Poehlein A."/>
            <person name="Moghaddam J.A."/>
            <person name="Harms H."/>
            <person name="Alanjari M."/>
            <person name="Koenig G.M."/>
            <person name="Daniel R."/>
            <person name="Schaeberle T.F."/>
        </authorList>
    </citation>
    <scope>NUCLEOTIDE SEQUENCE [LARGE SCALE GENOMIC DNA]</scope>
    <source>
        <strain evidence="1 2">SWB007</strain>
    </source>
</reference>
<dbReference type="EMBL" id="PVNL01000118">
    <property type="protein sequence ID" value="PRQ00592.1"/>
    <property type="molecule type" value="Genomic_DNA"/>
</dbReference>